<dbReference type="CDD" id="cd00093">
    <property type="entry name" value="HTH_XRE"/>
    <property type="match status" value="1"/>
</dbReference>
<sequence length="198" mass="22595">MTNSGYGNEDDIFLNPSNIVWRSYGALFARNLKLLRGFRGLSQDELAQRSHMSRNAISNMERNEGNVGRPADPMLSTIYRLSVALRVPPAGLIPNVDFFVERIATDHGIGMNGLWPLAPEGIRRFDRNHPSGAGLILGDSSDFIQRFMPMHAWDLRNEEIDRLTDMIERRRKANTPEQGHNDPRNYPRFDPRFGLEAF</sequence>
<dbReference type="OrthoDB" id="4559617at2"/>
<dbReference type="EMBL" id="FOPJ01000001">
    <property type="protein sequence ID" value="SFG18795.1"/>
    <property type="molecule type" value="Genomic_DNA"/>
</dbReference>
<dbReference type="AlphaFoldDB" id="A0A1I2PRA2"/>
<organism evidence="2 3">
    <name type="scientific">Corynebacterium spheniscorum</name>
    <dbReference type="NCBI Taxonomy" id="185761"/>
    <lineage>
        <taxon>Bacteria</taxon>
        <taxon>Bacillati</taxon>
        <taxon>Actinomycetota</taxon>
        <taxon>Actinomycetes</taxon>
        <taxon>Mycobacteriales</taxon>
        <taxon>Corynebacteriaceae</taxon>
        <taxon>Corynebacterium</taxon>
    </lineage>
</organism>
<dbReference type="RefSeq" id="WP_092283496.1">
    <property type="nucleotide sequence ID" value="NZ_FOPJ01000001.1"/>
</dbReference>
<dbReference type="InterPro" id="IPR010982">
    <property type="entry name" value="Lambda_DNA-bd_dom_sf"/>
</dbReference>
<feature type="domain" description="HTH cro/C1-type" evidence="1">
    <location>
        <begin position="32"/>
        <end position="92"/>
    </location>
</feature>
<dbReference type="Pfam" id="PF01381">
    <property type="entry name" value="HTH_3"/>
    <property type="match status" value="1"/>
</dbReference>
<name>A0A1I2PRA2_9CORY</name>
<accession>A0A1I2PRA2</accession>
<dbReference type="GO" id="GO:0003677">
    <property type="term" value="F:DNA binding"/>
    <property type="evidence" value="ECO:0007669"/>
    <property type="project" value="InterPro"/>
</dbReference>
<dbReference type="STRING" id="185761.SAMN05660282_00198"/>
<protein>
    <submittedName>
        <fullName evidence="2">Helix-turn-helix domain-containing protein</fullName>
    </submittedName>
</protein>
<reference evidence="2 3" key="1">
    <citation type="submission" date="2016-10" db="EMBL/GenBank/DDBJ databases">
        <authorList>
            <person name="de Groot N.N."/>
        </authorList>
    </citation>
    <scope>NUCLEOTIDE SEQUENCE [LARGE SCALE GENOMIC DNA]</scope>
    <source>
        <strain>J11</strain>
        <strain evidence="3">PG 39</strain>
    </source>
</reference>
<evidence type="ECO:0000313" key="3">
    <source>
        <dbReference type="Proteomes" id="UP000199065"/>
    </source>
</evidence>
<evidence type="ECO:0000313" key="2">
    <source>
        <dbReference type="EMBL" id="SFG18795.1"/>
    </source>
</evidence>
<dbReference type="PROSITE" id="PS50943">
    <property type="entry name" value="HTH_CROC1"/>
    <property type="match status" value="1"/>
</dbReference>
<keyword evidence="3" id="KW-1185">Reference proteome</keyword>
<gene>
    <name evidence="2" type="ORF">SAMN05660282_00198</name>
</gene>
<proteinExistence type="predicted"/>
<dbReference type="InterPro" id="IPR001387">
    <property type="entry name" value="Cro/C1-type_HTH"/>
</dbReference>
<evidence type="ECO:0000259" key="1">
    <source>
        <dbReference type="PROSITE" id="PS50943"/>
    </source>
</evidence>
<dbReference type="SUPFAM" id="SSF47413">
    <property type="entry name" value="lambda repressor-like DNA-binding domains"/>
    <property type="match status" value="1"/>
</dbReference>
<dbReference type="SMART" id="SM00530">
    <property type="entry name" value="HTH_XRE"/>
    <property type="match status" value="1"/>
</dbReference>
<dbReference type="Proteomes" id="UP000199065">
    <property type="component" value="Unassembled WGS sequence"/>
</dbReference>
<dbReference type="Gene3D" id="1.10.260.40">
    <property type="entry name" value="lambda repressor-like DNA-binding domains"/>
    <property type="match status" value="1"/>
</dbReference>